<protein>
    <submittedName>
        <fullName evidence="1">Uncharacterized protein</fullName>
    </submittedName>
</protein>
<reference evidence="1" key="1">
    <citation type="submission" date="2023-07" db="EMBL/GenBank/DDBJ databases">
        <authorList>
            <person name="Stuckert A."/>
        </authorList>
    </citation>
    <scope>NUCLEOTIDE SEQUENCE</scope>
</reference>
<dbReference type="Proteomes" id="UP001176940">
    <property type="component" value="Unassembled WGS sequence"/>
</dbReference>
<evidence type="ECO:0000313" key="1">
    <source>
        <dbReference type="EMBL" id="CAJ0923687.1"/>
    </source>
</evidence>
<evidence type="ECO:0000313" key="2">
    <source>
        <dbReference type="Proteomes" id="UP001176940"/>
    </source>
</evidence>
<proteinExistence type="predicted"/>
<dbReference type="EMBL" id="CAUEEQ010002803">
    <property type="protein sequence ID" value="CAJ0923687.1"/>
    <property type="molecule type" value="Genomic_DNA"/>
</dbReference>
<comment type="caution">
    <text evidence="1">The sequence shown here is derived from an EMBL/GenBank/DDBJ whole genome shotgun (WGS) entry which is preliminary data.</text>
</comment>
<sequence length="129" mass="14818">MFNLTEGEDSDASADWVQGSCVTTTAQESRDCECQHSWDNASTGGDQTMLTLTQQRETVPRRLMNRIIHNKQDLNGRDTVTEFNGPRIIHHNTKNHVSEVDAPSHMNEREISPYCERNQMYHTKDHFNA</sequence>
<accession>A0ABN9KXA1</accession>
<organism evidence="1 2">
    <name type="scientific">Ranitomeya imitator</name>
    <name type="common">mimic poison frog</name>
    <dbReference type="NCBI Taxonomy" id="111125"/>
    <lineage>
        <taxon>Eukaryota</taxon>
        <taxon>Metazoa</taxon>
        <taxon>Chordata</taxon>
        <taxon>Craniata</taxon>
        <taxon>Vertebrata</taxon>
        <taxon>Euteleostomi</taxon>
        <taxon>Amphibia</taxon>
        <taxon>Batrachia</taxon>
        <taxon>Anura</taxon>
        <taxon>Neobatrachia</taxon>
        <taxon>Hyloidea</taxon>
        <taxon>Dendrobatidae</taxon>
        <taxon>Dendrobatinae</taxon>
        <taxon>Ranitomeya</taxon>
    </lineage>
</organism>
<name>A0ABN9KXA1_9NEOB</name>
<gene>
    <name evidence="1" type="ORF">RIMI_LOCUS2063961</name>
</gene>
<keyword evidence="2" id="KW-1185">Reference proteome</keyword>